<keyword evidence="1" id="KW-0732">Signal</keyword>
<reference evidence="4 5" key="1">
    <citation type="submission" date="2020-04" db="EMBL/GenBank/DDBJ databases">
        <title>Plant Genome Project.</title>
        <authorList>
            <person name="Zhang R.-G."/>
        </authorList>
    </citation>
    <scope>NUCLEOTIDE SEQUENCE [LARGE SCALE GENOMIC DNA]</scope>
    <source>
        <strain evidence="4">YNK0</strain>
        <tissue evidence="4">Leaf</tissue>
    </source>
</reference>
<dbReference type="GO" id="GO:0048544">
    <property type="term" value="P:recognition of pollen"/>
    <property type="evidence" value="ECO:0007669"/>
    <property type="project" value="InterPro"/>
</dbReference>
<proteinExistence type="predicted"/>
<name>A0A834ZXD7_TETSI</name>
<evidence type="ECO:0000256" key="2">
    <source>
        <dbReference type="ARBA" id="ARBA00023157"/>
    </source>
</evidence>
<gene>
    <name evidence="4" type="ORF">HHK36_002041</name>
</gene>
<accession>A0A834ZXD7</accession>
<dbReference type="PANTHER" id="PTHR32444:SF234">
    <property type="entry name" value="RECEPTOR-LIKE SERINE_THREONINE-PROTEIN KINASE"/>
    <property type="match status" value="1"/>
</dbReference>
<dbReference type="EMBL" id="JABCRI010000001">
    <property type="protein sequence ID" value="KAF8414042.1"/>
    <property type="molecule type" value="Genomic_DNA"/>
</dbReference>
<keyword evidence="2" id="KW-1015">Disulfide bond</keyword>
<organism evidence="4 5">
    <name type="scientific">Tetracentron sinense</name>
    <name type="common">Spur-leaf</name>
    <dbReference type="NCBI Taxonomy" id="13715"/>
    <lineage>
        <taxon>Eukaryota</taxon>
        <taxon>Viridiplantae</taxon>
        <taxon>Streptophyta</taxon>
        <taxon>Embryophyta</taxon>
        <taxon>Tracheophyta</taxon>
        <taxon>Spermatophyta</taxon>
        <taxon>Magnoliopsida</taxon>
        <taxon>Trochodendrales</taxon>
        <taxon>Trochodendraceae</taxon>
        <taxon>Tetracentron</taxon>
    </lineage>
</organism>
<dbReference type="Proteomes" id="UP000655225">
    <property type="component" value="Unassembled WGS sequence"/>
</dbReference>
<dbReference type="InterPro" id="IPR000858">
    <property type="entry name" value="S_locus_glycoprot_dom"/>
</dbReference>
<evidence type="ECO:0000256" key="1">
    <source>
        <dbReference type="ARBA" id="ARBA00022729"/>
    </source>
</evidence>
<comment type="caution">
    <text evidence="4">The sequence shown here is derived from an EMBL/GenBank/DDBJ whole genome shotgun (WGS) entry which is preliminary data.</text>
</comment>
<evidence type="ECO:0000259" key="3">
    <source>
        <dbReference type="Pfam" id="PF00954"/>
    </source>
</evidence>
<dbReference type="AlphaFoldDB" id="A0A834ZXD7"/>
<evidence type="ECO:0000313" key="4">
    <source>
        <dbReference type="EMBL" id="KAF8414042.1"/>
    </source>
</evidence>
<sequence length="181" mass="20044">MKPATVRFNVQHGTAVGSEEIVRCRSRDHCDIYGLCGANGNCDLDEAPICQCLKGFKPKSPKNWSTTNWLGGCIRKVPLNCEKGDKFVKYTELKLPDTTHALANKSMISLKECKRDGCAMWFGDLIDLRQISGAGQDLYIRMAASESGMPLRYWALLSPPESMEGTHESSLTWLEGGNGRL</sequence>
<keyword evidence="5" id="KW-1185">Reference proteome</keyword>
<evidence type="ECO:0000313" key="5">
    <source>
        <dbReference type="Proteomes" id="UP000655225"/>
    </source>
</evidence>
<dbReference type="PANTHER" id="PTHR32444">
    <property type="entry name" value="BULB-TYPE LECTIN DOMAIN-CONTAINING PROTEIN"/>
    <property type="match status" value="1"/>
</dbReference>
<dbReference type="OrthoDB" id="1937219at2759"/>
<protein>
    <recommendedName>
        <fullName evidence="3">S-locus glycoprotein domain-containing protein</fullName>
    </recommendedName>
</protein>
<dbReference type="Pfam" id="PF00954">
    <property type="entry name" value="S_locus_glycop"/>
    <property type="match status" value="1"/>
</dbReference>
<dbReference type="CDD" id="cd01098">
    <property type="entry name" value="PAN_AP_plant"/>
    <property type="match status" value="1"/>
</dbReference>
<feature type="domain" description="S-locus glycoprotein" evidence="3">
    <location>
        <begin position="26"/>
        <end position="60"/>
    </location>
</feature>
<dbReference type="OMA" id="MEGTHES"/>